<dbReference type="InterPro" id="IPR006439">
    <property type="entry name" value="HAD-SF_hydro_IA"/>
</dbReference>
<sequence length="218" mass="24983">MKQITTIIFDMDGVIVDSEPIHMKIEQELFHELGLEITTEEHWQYVGTSAHEMWEDIIDKYQLPVSADKILAEKQQRYLKHLSNTEKLNHISGIKRLIRHFYKHNKSLVLASSATREEIKFVLNKLNLKTYFPITISGAELERSKPDPMIFLKASTLSQTPPEQCCVIEDSENGVRAAKAAGMRCIGYRNPHSGDQDLSKADVILDDFGKQNWEKILS</sequence>
<dbReference type="PANTHER" id="PTHR18901">
    <property type="entry name" value="2-DEOXYGLUCOSE-6-PHOSPHATE PHOSPHATASE 2"/>
    <property type="match status" value="1"/>
</dbReference>
<dbReference type="PANTHER" id="PTHR18901:SF38">
    <property type="entry name" value="PSEUDOURIDINE-5'-PHOSPHATASE"/>
    <property type="match status" value="1"/>
</dbReference>
<dbReference type="RefSeq" id="WP_073061125.1">
    <property type="nucleotide sequence ID" value="NZ_FQUS01000005.1"/>
</dbReference>
<reference evidence="1 2" key="1">
    <citation type="submission" date="2016-11" db="EMBL/GenBank/DDBJ databases">
        <authorList>
            <person name="Jaros S."/>
            <person name="Januszkiewicz K."/>
            <person name="Wedrychowicz H."/>
        </authorList>
    </citation>
    <scope>NUCLEOTIDE SEQUENCE [LARGE SCALE GENOMIC DNA]</scope>
    <source>
        <strain evidence="1 2">DSM 21986</strain>
    </source>
</reference>
<dbReference type="EMBL" id="FQUS01000005">
    <property type="protein sequence ID" value="SHF11217.1"/>
    <property type="molecule type" value="Genomic_DNA"/>
</dbReference>
<dbReference type="SFLD" id="SFLDG01129">
    <property type="entry name" value="C1.5:_HAD__Beta-PGM__Phosphata"/>
    <property type="match status" value="1"/>
</dbReference>
<dbReference type="InterPro" id="IPR036412">
    <property type="entry name" value="HAD-like_sf"/>
</dbReference>
<dbReference type="SUPFAM" id="SSF56784">
    <property type="entry name" value="HAD-like"/>
    <property type="match status" value="1"/>
</dbReference>
<dbReference type="Gene3D" id="3.40.50.1000">
    <property type="entry name" value="HAD superfamily/HAD-like"/>
    <property type="match status" value="1"/>
</dbReference>
<dbReference type="InterPro" id="IPR041492">
    <property type="entry name" value="HAD_2"/>
</dbReference>
<dbReference type="STRING" id="1194090.SAMN05443144_105204"/>
<accession>A0A1M4Z064</accession>
<organism evidence="1 2">
    <name type="scientific">Fodinibius roseus</name>
    <dbReference type="NCBI Taxonomy" id="1194090"/>
    <lineage>
        <taxon>Bacteria</taxon>
        <taxon>Pseudomonadati</taxon>
        <taxon>Balneolota</taxon>
        <taxon>Balneolia</taxon>
        <taxon>Balneolales</taxon>
        <taxon>Balneolaceae</taxon>
        <taxon>Fodinibius</taxon>
    </lineage>
</organism>
<dbReference type="Gene3D" id="1.10.150.240">
    <property type="entry name" value="Putative phosphatase, domain 2"/>
    <property type="match status" value="1"/>
</dbReference>
<dbReference type="AlphaFoldDB" id="A0A1M4Z064"/>
<dbReference type="NCBIfam" id="TIGR01549">
    <property type="entry name" value="HAD-SF-IA-v1"/>
    <property type="match status" value="1"/>
</dbReference>
<dbReference type="NCBIfam" id="TIGR01509">
    <property type="entry name" value="HAD-SF-IA-v3"/>
    <property type="match status" value="1"/>
</dbReference>
<dbReference type="SFLD" id="SFLDG01135">
    <property type="entry name" value="C1.5.6:_HAD__Beta-PGM__Phospha"/>
    <property type="match status" value="1"/>
</dbReference>
<protein>
    <submittedName>
        <fullName evidence="1">Haloacid dehalogenase superfamily, subfamily IA, variant 3 with third motif having DD or ED/haloacid dehalogenase superfamily, subfamily IA, variant 1 with third motif having Dx(3-4)D or Dx(3-4)E</fullName>
    </submittedName>
</protein>
<gene>
    <name evidence="1" type="ORF">SAMN05443144_105204</name>
</gene>
<name>A0A1M4Z064_9BACT</name>
<dbReference type="SFLD" id="SFLDS00003">
    <property type="entry name" value="Haloacid_Dehalogenase"/>
    <property type="match status" value="1"/>
</dbReference>
<dbReference type="InterPro" id="IPR023214">
    <property type="entry name" value="HAD_sf"/>
</dbReference>
<dbReference type="OrthoDB" id="9797743at2"/>
<dbReference type="InterPro" id="IPR023198">
    <property type="entry name" value="PGP-like_dom2"/>
</dbReference>
<dbReference type="Proteomes" id="UP000184041">
    <property type="component" value="Unassembled WGS sequence"/>
</dbReference>
<evidence type="ECO:0000313" key="2">
    <source>
        <dbReference type="Proteomes" id="UP000184041"/>
    </source>
</evidence>
<dbReference type="Pfam" id="PF13419">
    <property type="entry name" value="HAD_2"/>
    <property type="match status" value="1"/>
</dbReference>
<keyword evidence="2" id="KW-1185">Reference proteome</keyword>
<proteinExistence type="predicted"/>
<evidence type="ECO:0000313" key="1">
    <source>
        <dbReference type="EMBL" id="SHF11217.1"/>
    </source>
</evidence>